<reference evidence="1" key="1">
    <citation type="submission" date="2023-12" db="EMBL/GenBank/DDBJ databases">
        <title>Fervidustalea candida gen. nov., sp. nov., a novel member of the family Paenibacillaceae isolated from a geothermal area.</title>
        <authorList>
            <person name="Li W.-J."/>
            <person name="Jiao J.-Y."/>
            <person name="Chen Y."/>
        </authorList>
    </citation>
    <scope>NUCLEOTIDE SEQUENCE</scope>
    <source>
        <strain evidence="1">SYSU GA230002</strain>
    </source>
</reference>
<sequence length="62" mass="7351">MFKKNIEVIPEAEFPVWNCSNENCNGWMRTDYTFEEQPICPLCHSQMVNEIKTLPVLQNYVK</sequence>
<comment type="caution">
    <text evidence="1">The sequence shown here is derived from an EMBL/GenBank/DDBJ whole genome shotgun (WGS) entry which is preliminary data.</text>
</comment>
<protein>
    <submittedName>
        <fullName evidence="1">Cold-shock protein</fullName>
    </submittedName>
</protein>
<name>A0ABU5ZI17_9BACL</name>
<organism evidence="1 2">
    <name type="scientific">Ferviditalea candida</name>
    <dbReference type="NCBI Taxonomy" id="3108399"/>
    <lineage>
        <taxon>Bacteria</taxon>
        <taxon>Bacillati</taxon>
        <taxon>Bacillota</taxon>
        <taxon>Bacilli</taxon>
        <taxon>Bacillales</taxon>
        <taxon>Paenibacillaceae</taxon>
        <taxon>Ferviditalea</taxon>
    </lineage>
</organism>
<evidence type="ECO:0000313" key="2">
    <source>
        <dbReference type="Proteomes" id="UP001310386"/>
    </source>
</evidence>
<accession>A0ABU5ZI17</accession>
<proteinExistence type="predicted"/>
<dbReference type="InterPro" id="IPR025916">
    <property type="entry name" value="YdjO"/>
</dbReference>
<gene>
    <name evidence="1" type="ORF">VF724_10835</name>
</gene>
<dbReference type="Proteomes" id="UP001310386">
    <property type="component" value="Unassembled WGS sequence"/>
</dbReference>
<dbReference type="EMBL" id="JAYJLD010000014">
    <property type="protein sequence ID" value="MEB3102158.1"/>
    <property type="molecule type" value="Genomic_DNA"/>
</dbReference>
<dbReference type="Pfam" id="PF14169">
    <property type="entry name" value="YdjO"/>
    <property type="match status" value="1"/>
</dbReference>
<keyword evidence="2" id="KW-1185">Reference proteome</keyword>
<evidence type="ECO:0000313" key="1">
    <source>
        <dbReference type="EMBL" id="MEB3102158.1"/>
    </source>
</evidence>
<dbReference type="RefSeq" id="WP_371754279.1">
    <property type="nucleotide sequence ID" value="NZ_JAYJLD010000014.1"/>
</dbReference>